<reference evidence="3 4" key="1">
    <citation type="journal article" date="2017" name="BMC Microbiol.">
        <title>Comparative genomics of Enterococcus spp. isolated from bovine feces.</title>
        <authorList>
            <person name="Beukers A.G."/>
            <person name="Zaheer R."/>
            <person name="Goji N."/>
            <person name="Amoako K.K."/>
            <person name="Chaves A.V."/>
            <person name="Ward M.P."/>
            <person name="McAllister T.A."/>
        </authorList>
    </citation>
    <scope>NUCLEOTIDE SEQUENCE [LARGE SCALE GENOMIC DNA]</scope>
    <source>
        <strain evidence="3 4">F1129D 143</strain>
    </source>
</reference>
<evidence type="ECO:0000256" key="1">
    <source>
        <dbReference type="SAM" id="Coils"/>
    </source>
</evidence>
<evidence type="ECO:0000256" key="2">
    <source>
        <dbReference type="SAM" id="MobiDB-lite"/>
    </source>
</evidence>
<accession>A0A1V8YBK6</accession>
<keyword evidence="1" id="KW-0175">Coiled coil</keyword>
<feature type="region of interest" description="Disordered" evidence="2">
    <location>
        <begin position="1"/>
        <end position="29"/>
    </location>
</feature>
<dbReference type="Proteomes" id="UP000192477">
    <property type="component" value="Unassembled WGS sequence"/>
</dbReference>
<feature type="coiled-coil region" evidence="1">
    <location>
        <begin position="46"/>
        <end position="80"/>
    </location>
</feature>
<gene>
    <name evidence="3" type="ORF">BH747_08610</name>
</gene>
<feature type="compositionally biased region" description="Basic and acidic residues" evidence="2">
    <location>
        <begin position="290"/>
        <end position="299"/>
    </location>
</feature>
<dbReference type="RefSeq" id="WP_081183985.1">
    <property type="nucleotide sequence ID" value="NZ_MJEA01000008.1"/>
</dbReference>
<comment type="caution">
    <text evidence="3">The sequence shown here is derived from an EMBL/GenBank/DDBJ whole genome shotgun (WGS) entry which is preliminary data.</text>
</comment>
<proteinExistence type="predicted"/>
<name>A0A1V8YBK6_9ENTE</name>
<dbReference type="EMBL" id="MJEA01000008">
    <property type="protein sequence ID" value="OQO69962.1"/>
    <property type="molecule type" value="Genomic_DNA"/>
</dbReference>
<evidence type="ECO:0000313" key="4">
    <source>
        <dbReference type="Proteomes" id="UP000192477"/>
    </source>
</evidence>
<dbReference type="AlphaFoldDB" id="A0A1V8YBK6"/>
<dbReference type="OrthoDB" id="2198058at2"/>
<organism evidence="3 4">
    <name type="scientific">Enterococcus villorum</name>
    <dbReference type="NCBI Taxonomy" id="112904"/>
    <lineage>
        <taxon>Bacteria</taxon>
        <taxon>Bacillati</taxon>
        <taxon>Bacillota</taxon>
        <taxon>Bacilli</taxon>
        <taxon>Lactobacillales</taxon>
        <taxon>Enterococcaceae</taxon>
        <taxon>Enterococcus</taxon>
    </lineage>
</organism>
<feature type="compositionally biased region" description="Basic and acidic residues" evidence="2">
    <location>
        <begin position="725"/>
        <end position="734"/>
    </location>
</feature>
<feature type="compositionally biased region" description="Polar residues" evidence="2">
    <location>
        <begin position="303"/>
        <end position="313"/>
    </location>
</feature>
<feature type="region of interest" description="Disordered" evidence="2">
    <location>
        <begin position="725"/>
        <end position="759"/>
    </location>
</feature>
<protein>
    <submittedName>
        <fullName evidence="3">Uncharacterized protein</fullName>
    </submittedName>
</protein>
<evidence type="ECO:0000313" key="3">
    <source>
        <dbReference type="EMBL" id="OQO69962.1"/>
    </source>
</evidence>
<feature type="region of interest" description="Disordered" evidence="2">
    <location>
        <begin position="290"/>
        <end position="324"/>
    </location>
</feature>
<sequence>MNDEEKNKEQVASSLEDETSSTTDESSMEVEALYTRRTGVTGNPPLANQLKEINVLFQEIDDLKKRKQELNNKITKSYKEGTIYADETKESLRELFAVRRQMTIRKELQSIFGFDVIDFYKKVHNRDYSTENYIKMIEQIEKTMKKENPIETANISKTEFKITNKEKKQLKKLSKNWNELFITITHNDERKDTFNKIENLLTNAIKNGALNRFEKYNYYDAEQSKTLSKLDLNKWDMKNLLSQPSEVAELPLVTDTYSRVSEKVLKKNKHKINNDESQLKTQITLEEMTSKEKEQRPLEDTVSIASSNSSTIELSEDEPSNPRIPLDKQAKVIKELTYHQGGIDNLRKRKQELNKNVTEAYKKGDIYTDQTKADLRELLELRYQITLRKELQLIFGFDVIDFYRKATVQRKQLNGENYINMMEQIEKIVGKVQDNTIETINGKNSTFVLSKEEKTNFQNLIKGWDTKVTFMTRGDMIEDTAREIDKKIVEAVENGALDQFKKHHYYDVSQSKTLTKLGLNKWDIKELLSQSSEVAEISLPMDVYSRLPEKVLNKNKHVLNEMLTKEINQGKIDTEKFNGKLGELREINHQLNAREAIAKMTGIDIDKFGEKYISTLGIRPDDKTNLWRAEVSVIFKANEGGRTDSTLSKEEKQKIEEGKKNILSIYSKLKQFDKNKDWGNVRDYTQKLMAEIDHVVKANTKIIAKEYHSNDFKIDKGIQASIEDFSPRKEEQQQFKDTSSQEPKIENRESMAKSSLQEGKTNMRTFVGDDHRPNLHHSQNRKEELTIQIKKTFQEIIDLVETENVRKINVNEKSIEELYTDYLKARWGVNGILYEIDVLIKYSTDLIKGITKEADQLRETFKDDQKIYDGLTYVIDLYNENFTGERLQGQPYEKIEKNMQVFNEYVMDLARLENVPFSYLTQRVEQISDFNDQWRKIWDLDTELVKSFNEFNNISKIKETGKEPITTLQAEQIEAKKVNANFELKIKNAPEIPINPNKDQLQDGNEQLDSVHQTRKTTIEELKKKLSLNHSSSSTIQSNLNNKWQVKDRKNQLEQIM</sequence>